<evidence type="ECO:0000256" key="8">
    <source>
        <dbReference type="ARBA" id="ARBA00023136"/>
    </source>
</evidence>
<keyword evidence="8 9" id="KW-0472">Membrane</keyword>
<dbReference type="Pfam" id="PF01252">
    <property type="entry name" value="Peptidase_A8"/>
    <property type="match status" value="1"/>
</dbReference>
<sequence length="208" mass="21042">MTVPPRRRLVAALAVVAAVVLAVDQATKALALAHLTEGVRTPLLGHLLALQLIGNPGAALSLASGMTWIFTIAAVGVSVVIVRVADRLGSRAWAVALGLLLGGAVGNLVDRLVRPPGFGTGHVVDFLAYGDWFIGNVADIAIVVSAVMIVLLTLIGVGIDGRRSADAATVSEESAPRDGSAVEAGSHEPGGGAGPNDGSVTEPPDTQR</sequence>
<feature type="active site" evidence="9">
    <location>
        <position position="139"/>
    </location>
</feature>
<proteinExistence type="inferred from homology"/>
<dbReference type="HAMAP" id="MF_00161">
    <property type="entry name" value="LspA"/>
    <property type="match status" value="1"/>
</dbReference>
<evidence type="ECO:0000256" key="1">
    <source>
        <dbReference type="ARBA" id="ARBA00006139"/>
    </source>
</evidence>
<evidence type="ECO:0000256" key="2">
    <source>
        <dbReference type="ARBA" id="ARBA00022475"/>
    </source>
</evidence>
<dbReference type="GO" id="GO:0004190">
    <property type="term" value="F:aspartic-type endopeptidase activity"/>
    <property type="evidence" value="ECO:0007669"/>
    <property type="project" value="UniProtKB-EC"/>
</dbReference>
<evidence type="ECO:0000256" key="5">
    <source>
        <dbReference type="ARBA" id="ARBA00022750"/>
    </source>
</evidence>
<evidence type="ECO:0000256" key="3">
    <source>
        <dbReference type="ARBA" id="ARBA00022670"/>
    </source>
</evidence>
<comment type="subcellular location">
    <subcellularLocation>
        <location evidence="9">Cell membrane</location>
        <topology evidence="9">Multi-pass membrane protein</topology>
    </subcellularLocation>
</comment>
<comment type="caution">
    <text evidence="9">Lacks conserved residue(s) required for the propagation of feature annotation.</text>
</comment>
<evidence type="ECO:0000256" key="11">
    <source>
        <dbReference type="RuleBase" id="RU004181"/>
    </source>
</evidence>
<keyword evidence="2 9" id="KW-1003">Cell membrane</keyword>
<evidence type="ECO:0000313" key="14">
    <source>
        <dbReference type="Proteomes" id="UP001232536"/>
    </source>
</evidence>
<evidence type="ECO:0000256" key="9">
    <source>
        <dbReference type="HAMAP-Rule" id="MF_00161"/>
    </source>
</evidence>
<dbReference type="PROSITE" id="PS00855">
    <property type="entry name" value="SPASE_II"/>
    <property type="match status" value="1"/>
</dbReference>
<name>A0ABT9DAB0_9CELL</name>
<evidence type="ECO:0000256" key="10">
    <source>
        <dbReference type="RuleBase" id="RU000594"/>
    </source>
</evidence>
<keyword evidence="6 9" id="KW-0378">Hydrolase</keyword>
<keyword evidence="5 9" id="KW-0064">Aspartyl protease</keyword>
<evidence type="ECO:0000256" key="6">
    <source>
        <dbReference type="ARBA" id="ARBA00022801"/>
    </source>
</evidence>
<keyword evidence="4 9" id="KW-0812">Transmembrane</keyword>
<dbReference type="EMBL" id="JAUQYP010000001">
    <property type="protein sequence ID" value="MDO8107436.1"/>
    <property type="molecule type" value="Genomic_DNA"/>
</dbReference>
<dbReference type="PANTHER" id="PTHR33695:SF1">
    <property type="entry name" value="LIPOPROTEIN SIGNAL PEPTIDASE"/>
    <property type="match status" value="1"/>
</dbReference>
<evidence type="ECO:0000313" key="13">
    <source>
        <dbReference type="EMBL" id="MDO8107436.1"/>
    </source>
</evidence>
<accession>A0ABT9DAB0</accession>
<keyword evidence="3 9" id="KW-0645">Protease</keyword>
<comment type="similarity">
    <text evidence="1 9 11">Belongs to the peptidase A8 family.</text>
</comment>
<dbReference type="PANTHER" id="PTHR33695">
    <property type="entry name" value="LIPOPROTEIN SIGNAL PEPTIDASE"/>
    <property type="match status" value="1"/>
</dbReference>
<comment type="catalytic activity">
    <reaction evidence="9 10">
        <text>Release of signal peptides from bacterial membrane prolipoproteins. Hydrolyzes -Xaa-Yaa-Zaa-|-(S,diacylglyceryl)Cys-, in which Xaa is hydrophobic (preferably Leu), and Yaa (Ala or Ser) and Zaa (Gly or Ala) have small, neutral side chains.</text>
        <dbReference type="EC" id="3.4.23.36"/>
    </reaction>
</comment>
<comment type="function">
    <text evidence="9 10">This protein specifically catalyzes the removal of signal peptides from prolipoproteins.</text>
</comment>
<comment type="pathway">
    <text evidence="9">Protein modification; lipoprotein biosynthesis (signal peptide cleavage).</text>
</comment>
<keyword evidence="7 9" id="KW-1133">Transmembrane helix</keyword>
<reference evidence="13 14" key="1">
    <citation type="submission" date="2023-07" db="EMBL/GenBank/DDBJ databases">
        <title>Description of novel actinomycetes strains, isolated from tidal flat sediment.</title>
        <authorList>
            <person name="Lu C."/>
        </authorList>
    </citation>
    <scope>NUCLEOTIDE SEQUENCE [LARGE SCALE GENOMIC DNA]</scope>
    <source>
        <strain evidence="13 14">SYSU T00b441</strain>
    </source>
</reference>
<organism evidence="13 14">
    <name type="scientific">Actinotalea lenta</name>
    <dbReference type="NCBI Taxonomy" id="3064654"/>
    <lineage>
        <taxon>Bacteria</taxon>
        <taxon>Bacillati</taxon>
        <taxon>Actinomycetota</taxon>
        <taxon>Actinomycetes</taxon>
        <taxon>Micrococcales</taxon>
        <taxon>Cellulomonadaceae</taxon>
        <taxon>Actinotalea</taxon>
    </lineage>
</organism>
<keyword evidence="14" id="KW-1185">Reference proteome</keyword>
<feature type="region of interest" description="Disordered" evidence="12">
    <location>
        <begin position="166"/>
        <end position="208"/>
    </location>
</feature>
<gene>
    <name evidence="9 13" type="primary">lspA</name>
    <name evidence="13" type="ORF">Q6348_09535</name>
</gene>
<dbReference type="EC" id="3.4.23.36" evidence="9"/>
<dbReference type="PRINTS" id="PR00781">
    <property type="entry name" value="LIPOSIGPTASE"/>
</dbReference>
<dbReference type="InterPro" id="IPR001872">
    <property type="entry name" value="Peptidase_A8"/>
</dbReference>
<dbReference type="Proteomes" id="UP001232536">
    <property type="component" value="Unassembled WGS sequence"/>
</dbReference>
<feature type="active site" evidence="9">
    <location>
        <position position="125"/>
    </location>
</feature>
<evidence type="ECO:0000256" key="4">
    <source>
        <dbReference type="ARBA" id="ARBA00022692"/>
    </source>
</evidence>
<evidence type="ECO:0000256" key="7">
    <source>
        <dbReference type="ARBA" id="ARBA00022989"/>
    </source>
</evidence>
<evidence type="ECO:0000256" key="12">
    <source>
        <dbReference type="SAM" id="MobiDB-lite"/>
    </source>
</evidence>
<comment type="caution">
    <text evidence="13">The sequence shown here is derived from an EMBL/GenBank/DDBJ whole genome shotgun (WGS) entry which is preliminary data.</text>
</comment>
<dbReference type="NCBIfam" id="TIGR00077">
    <property type="entry name" value="lspA"/>
    <property type="match status" value="1"/>
</dbReference>
<protein>
    <recommendedName>
        <fullName evidence="9">Lipoprotein signal peptidase</fullName>
        <ecNumber evidence="9">3.4.23.36</ecNumber>
    </recommendedName>
    <alternativeName>
        <fullName evidence="9">Prolipoprotein signal peptidase</fullName>
    </alternativeName>
    <alternativeName>
        <fullName evidence="9">Signal peptidase II</fullName>
        <shortName evidence="9">SPase II</shortName>
    </alternativeName>
</protein>
<feature type="transmembrane region" description="Helical" evidence="9">
    <location>
        <begin position="57"/>
        <end position="81"/>
    </location>
</feature>
<feature type="transmembrane region" description="Helical" evidence="9">
    <location>
        <begin position="133"/>
        <end position="155"/>
    </location>
</feature>
<feature type="transmembrane region" description="Helical" evidence="9">
    <location>
        <begin position="93"/>
        <end position="113"/>
    </location>
</feature>